<evidence type="ECO:0000313" key="1">
    <source>
        <dbReference type="EMBL" id="MDN4507338.1"/>
    </source>
</evidence>
<keyword evidence="2" id="KW-1185">Reference proteome</keyword>
<dbReference type="PANTHER" id="PTHR11220">
    <property type="entry name" value="HEME-BINDING PROTEIN-RELATED"/>
    <property type="match status" value="1"/>
</dbReference>
<name>A0ABT8H4E3_9ACTN</name>
<evidence type="ECO:0000313" key="2">
    <source>
        <dbReference type="Proteomes" id="UP001172702"/>
    </source>
</evidence>
<reference evidence="1 2" key="1">
    <citation type="submission" date="2023-07" db="EMBL/GenBank/DDBJ databases">
        <title>Strategy for survival of the halotoleranting strain Dietzia MX2 from the Yakshinskoe mineral salts deposit.</title>
        <authorList>
            <person name="Kharitonova M.A."/>
            <person name="Kupriyanova-Ashina F.G."/>
            <person name="Shakirov T.R."/>
            <person name="Vafina M.S."/>
            <person name="Ilinskaya O.N."/>
        </authorList>
    </citation>
    <scope>NUCLEOTIDE SEQUENCE [LARGE SCALE GENOMIC DNA]</scope>
    <source>
        <strain evidence="1 2">MX2</strain>
    </source>
</reference>
<dbReference type="Proteomes" id="UP001172702">
    <property type="component" value="Unassembled WGS sequence"/>
</dbReference>
<dbReference type="RefSeq" id="WP_301163011.1">
    <property type="nucleotide sequence ID" value="NZ_JAUHTB010000022.1"/>
</dbReference>
<dbReference type="PANTHER" id="PTHR11220:SF58">
    <property type="entry name" value="SOUL HEME-BINDING FAMILY PROTEIN"/>
    <property type="match status" value="1"/>
</dbReference>
<dbReference type="Pfam" id="PF04832">
    <property type="entry name" value="SOUL"/>
    <property type="match status" value="1"/>
</dbReference>
<dbReference type="EMBL" id="JAUHTB010000022">
    <property type="protein sequence ID" value="MDN4507338.1"/>
    <property type="molecule type" value="Genomic_DNA"/>
</dbReference>
<proteinExistence type="predicted"/>
<dbReference type="SUPFAM" id="SSF55136">
    <property type="entry name" value="Probable bacterial effector-binding domain"/>
    <property type="match status" value="1"/>
</dbReference>
<dbReference type="Gene3D" id="3.20.80.10">
    <property type="entry name" value="Regulatory factor, effector binding domain"/>
    <property type="match status" value="1"/>
</dbReference>
<dbReference type="InterPro" id="IPR006917">
    <property type="entry name" value="SOUL_heme-bd"/>
</dbReference>
<protein>
    <submittedName>
        <fullName evidence="1">Heme-binding protein</fullName>
    </submittedName>
</protein>
<dbReference type="InterPro" id="IPR011256">
    <property type="entry name" value="Reg_factor_effector_dom_sf"/>
</dbReference>
<organism evidence="1 2">
    <name type="scientific">Dietzia maris</name>
    <dbReference type="NCBI Taxonomy" id="37915"/>
    <lineage>
        <taxon>Bacteria</taxon>
        <taxon>Bacillati</taxon>
        <taxon>Actinomycetota</taxon>
        <taxon>Actinomycetes</taxon>
        <taxon>Mycobacteriales</taxon>
        <taxon>Dietziaceae</taxon>
        <taxon>Dietzia</taxon>
    </lineage>
</organism>
<comment type="caution">
    <text evidence="1">The sequence shown here is derived from an EMBL/GenBank/DDBJ whole genome shotgun (WGS) entry which is preliminary data.</text>
</comment>
<sequence>MTAPVVQESPGSEKVAMTAPVVQTEADGGEHVVALVLPASLTAATAPVPADPRVRVRQVPGRVAAAVRYSGRWSELAYRRHLADLEAAIARAGLVATGPPRYARFDPPFTPWFLRRNEVVQDVVWPEGG</sequence>
<gene>
    <name evidence="1" type="ORF">QYF62_14920</name>
</gene>
<accession>A0ABT8H4E3</accession>